<dbReference type="OrthoDB" id="312711at2157"/>
<accession>V4IVM5</accession>
<sequence>MASTADERGRTDATGVVHGEASSLAAAAVAEGGTHVAVVARETVDDWYRRLGAAGTLPARTHFVGVDDTVRGAATAGGPGGSTRGVGSGVSVSVAERPLGPEFPEFVDAALADAGTAGGSLVVDDPAVLVEAADGDSDADDDPDADAAVDGAVLDAVAASAADAGVALHLGAPADGDDATAAALWRRFRPADDATGRALAAAALDHLRAVDPTNFGYLRRYWREARRGLEAVEMTYPQAKQVHATLSEPETTTRTLGAALQALVRLGALGVWGETVAANRYDMTGYDPERVAAIGDALSELDD</sequence>
<gene>
    <name evidence="1" type="ORF">K933_15344</name>
</gene>
<organism evidence="1 2">
    <name type="scientific">Candidatus Halobonum tyrrellensis G22</name>
    <dbReference type="NCBI Taxonomy" id="1324957"/>
    <lineage>
        <taxon>Archaea</taxon>
        <taxon>Methanobacteriati</taxon>
        <taxon>Methanobacteriota</taxon>
        <taxon>Stenosarchaea group</taxon>
        <taxon>Halobacteria</taxon>
        <taxon>Halobacteriales</taxon>
        <taxon>Haloferacaceae</taxon>
        <taxon>Candidatus Halobonum</taxon>
    </lineage>
</organism>
<dbReference type="Proteomes" id="UP000017840">
    <property type="component" value="Unassembled WGS sequence"/>
</dbReference>
<evidence type="ECO:0000313" key="1">
    <source>
        <dbReference type="EMBL" id="ESP87252.1"/>
    </source>
</evidence>
<dbReference type="EMBL" id="ASGZ01000061">
    <property type="protein sequence ID" value="ESP87252.1"/>
    <property type="molecule type" value="Genomic_DNA"/>
</dbReference>
<protein>
    <submittedName>
        <fullName evidence="1">Uncharacterized protein</fullName>
    </submittedName>
</protein>
<evidence type="ECO:0000313" key="2">
    <source>
        <dbReference type="Proteomes" id="UP000017840"/>
    </source>
</evidence>
<dbReference type="AlphaFoldDB" id="V4IVM5"/>
<keyword evidence="2" id="KW-1185">Reference proteome</keyword>
<dbReference type="RefSeq" id="WP_023395641.1">
    <property type="nucleotide sequence ID" value="NZ_ASGZ01000061.1"/>
</dbReference>
<reference evidence="1 2" key="1">
    <citation type="journal article" date="2013" name="Genome Announc.">
        <title>Draft Genome Sequence of 'Candidatus Halobonum tyrrellensis' Strain G22, Isolated from the Hypersaline Waters of Lake Tyrrell, Australia.</title>
        <authorList>
            <person name="Ugalde J.A."/>
            <person name="Narasingarao P."/>
            <person name="Kuo S."/>
            <person name="Podell S."/>
            <person name="Allen E.E."/>
        </authorList>
    </citation>
    <scope>NUCLEOTIDE SEQUENCE [LARGE SCALE GENOMIC DNA]</scope>
    <source>
        <strain evidence="1 2">G22</strain>
    </source>
</reference>
<comment type="caution">
    <text evidence="1">The sequence shown here is derived from an EMBL/GenBank/DDBJ whole genome shotgun (WGS) entry which is preliminary data.</text>
</comment>
<dbReference type="eggNOG" id="arCOG10889">
    <property type="taxonomic scope" value="Archaea"/>
</dbReference>
<name>V4IVM5_9EURY</name>
<proteinExistence type="predicted"/>